<organism evidence="2 3">
    <name type="scientific">Medicago truncatula</name>
    <name type="common">Barrel medic</name>
    <name type="synonym">Medicago tribuloides</name>
    <dbReference type="NCBI Taxonomy" id="3880"/>
    <lineage>
        <taxon>Eukaryota</taxon>
        <taxon>Viridiplantae</taxon>
        <taxon>Streptophyta</taxon>
        <taxon>Embryophyta</taxon>
        <taxon>Tracheophyta</taxon>
        <taxon>Spermatophyta</taxon>
        <taxon>Magnoliopsida</taxon>
        <taxon>eudicotyledons</taxon>
        <taxon>Gunneridae</taxon>
        <taxon>Pentapetalae</taxon>
        <taxon>rosids</taxon>
        <taxon>fabids</taxon>
        <taxon>Fabales</taxon>
        <taxon>Fabaceae</taxon>
        <taxon>Papilionoideae</taxon>
        <taxon>50 kb inversion clade</taxon>
        <taxon>NPAAA clade</taxon>
        <taxon>Hologalegina</taxon>
        <taxon>IRL clade</taxon>
        <taxon>Trifolieae</taxon>
        <taxon>Medicago</taxon>
    </lineage>
</organism>
<feature type="transmembrane region" description="Helical" evidence="1">
    <location>
        <begin position="12"/>
        <end position="32"/>
    </location>
</feature>
<evidence type="ECO:0000313" key="2">
    <source>
        <dbReference type="EMBL" id="RHN74787.1"/>
    </source>
</evidence>
<keyword evidence="1" id="KW-0472">Membrane</keyword>
<gene>
    <name evidence="2" type="ORF">MtrunA17_Chr2g0314101</name>
</gene>
<reference evidence="3" key="1">
    <citation type="journal article" date="2018" name="Nat. Plants">
        <title>Whole-genome landscape of Medicago truncatula symbiotic genes.</title>
        <authorList>
            <person name="Pecrix Y."/>
            <person name="Staton S.E."/>
            <person name="Sallet E."/>
            <person name="Lelandais-Briere C."/>
            <person name="Moreau S."/>
            <person name="Carrere S."/>
            <person name="Blein T."/>
            <person name="Jardinaud M.F."/>
            <person name="Latrasse D."/>
            <person name="Zouine M."/>
            <person name="Zahm M."/>
            <person name="Kreplak J."/>
            <person name="Mayjonade B."/>
            <person name="Satge C."/>
            <person name="Perez M."/>
            <person name="Cauet S."/>
            <person name="Marande W."/>
            <person name="Chantry-Darmon C."/>
            <person name="Lopez-Roques C."/>
            <person name="Bouchez O."/>
            <person name="Berard A."/>
            <person name="Debelle F."/>
            <person name="Munos S."/>
            <person name="Bendahmane A."/>
            <person name="Berges H."/>
            <person name="Niebel A."/>
            <person name="Buitink J."/>
            <person name="Frugier F."/>
            <person name="Benhamed M."/>
            <person name="Crespi M."/>
            <person name="Gouzy J."/>
            <person name="Gamas P."/>
        </authorList>
    </citation>
    <scope>NUCLEOTIDE SEQUENCE [LARGE SCALE GENOMIC DNA]</scope>
    <source>
        <strain evidence="3">cv. Jemalong A17</strain>
    </source>
</reference>
<sequence>MSKKKLPLSLSPIRFSPFGLVAFSVPFLSFSGSVSSLESGPAQVFFFCCDCVMLFVIVVLCDLFIDDFCEKVFLLVYYYEEFWFLEWKRIMFMMHGYEYS</sequence>
<accession>A0A396JI84</accession>
<evidence type="ECO:0000313" key="3">
    <source>
        <dbReference type="Proteomes" id="UP000265566"/>
    </source>
</evidence>
<keyword evidence="1" id="KW-1133">Transmembrane helix</keyword>
<feature type="transmembrane region" description="Helical" evidence="1">
    <location>
        <begin position="44"/>
        <end position="65"/>
    </location>
</feature>
<evidence type="ECO:0008006" key="4">
    <source>
        <dbReference type="Google" id="ProtNLM"/>
    </source>
</evidence>
<dbReference type="Gramene" id="rna10903">
    <property type="protein sequence ID" value="RHN74787.1"/>
    <property type="gene ID" value="gene10903"/>
</dbReference>
<protein>
    <recommendedName>
        <fullName evidence="4">Transmembrane protein</fullName>
    </recommendedName>
</protein>
<proteinExistence type="predicted"/>
<dbReference type="Proteomes" id="UP000265566">
    <property type="component" value="Chromosome 2"/>
</dbReference>
<evidence type="ECO:0000256" key="1">
    <source>
        <dbReference type="SAM" id="Phobius"/>
    </source>
</evidence>
<dbReference type="EMBL" id="PSQE01000002">
    <property type="protein sequence ID" value="RHN74787.1"/>
    <property type="molecule type" value="Genomic_DNA"/>
</dbReference>
<dbReference type="AlphaFoldDB" id="A0A396JI84"/>
<keyword evidence="1" id="KW-0812">Transmembrane</keyword>
<name>A0A396JI84_MEDTR</name>
<comment type="caution">
    <text evidence="2">The sequence shown here is derived from an EMBL/GenBank/DDBJ whole genome shotgun (WGS) entry which is preliminary data.</text>
</comment>